<dbReference type="PANTHER" id="PTHR44757">
    <property type="entry name" value="DIGUANYLATE CYCLASE DGCP"/>
    <property type="match status" value="1"/>
</dbReference>
<feature type="domain" description="PAC" evidence="2">
    <location>
        <begin position="407"/>
        <end position="460"/>
    </location>
</feature>
<dbReference type="InterPro" id="IPR035965">
    <property type="entry name" value="PAS-like_dom_sf"/>
</dbReference>
<keyword evidence="1" id="KW-0472">Membrane</keyword>
<dbReference type="SMART" id="SM00052">
    <property type="entry name" value="EAL"/>
    <property type="match status" value="1"/>
</dbReference>
<dbReference type="SUPFAM" id="SSF141868">
    <property type="entry name" value="EAL domain-like"/>
    <property type="match status" value="1"/>
</dbReference>
<dbReference type="CDD" id="cd18773">
    <property type="entry name" value="PDC1_HK_sensor"/>
    <property type="match status" value="1"/>
</dbReference>
<dbReference type="PROSITE" id="PS50883">
    <property type="entry name" value="EAL"/>
    <property type="match status" value="1"/>
</dbReference>
<dbReference type="PROSITE" id="PS50113">
    <property type="entry name" value="PAC"/>
    <property type="match status" value="1"/>
</dbReference>
<name>A0A6L8KBX3_9BURK</name>
<evidence type="ECO:0000313" key="5">
    <source>
        <dbReference type="EMBL" id="MYM24906.1"/>
    </source>
</evidence>
<dbReference type="InterPro" id="IPR000014">
    <property type="entry name" value="PAS"/>
</dbReference>
<dbReference type="FunFam" id="3.20.20.450:FF:000001">
    <property type="entry name" value="Cyclic di-GMP phosphodiesterase yahA"/>
    <property type="match status" value="1"/>
</dbReference>
<evidence type="ECO:0000259" key="3">
    <source>
        <dbReference type="PROSITE" id="PS50883"/>
    </source>
</evidence>
<dbReference type="CDD" id="cd01948">
    <property type="entry name" value="EAL"/>
    <property type="match status" value="1"/>
</dbReference>
<dbReference type="Gene3D" id="3.30.70.270">
    <property type="match status" value="1"/>
</dbReference>
<sequence>MFIQHYKKMTAEWLMLGFVLALSGLLIVYFVWNERSLIMASNIERMRLQTLIIDENLSHQLEGVRSALDSMRATLHGASACGAECRRTLLQSLKRAMPGVRALLVLDRKGDIVLSDDDLRDRRLDDHDYTSRVERMRDPDTMYLSQPYENTPGVFNIKLSMAVIGANGANDGAVSAILNPEYFDAVMRSALYAPDMNSAITEDSGRRILFVPADPAAMRNTSAVPDPFFVRHQRSRHSETVLDGLAANGEQRLVVQRTMLLRGLGLDKTLVVSLGRNQALMAVGWHSMAWTCGVAWLMFGLTSSGTLALVQRRRGMLEDLAEVRANEQAVAAEKVELALNGANLGLWEWHMVEDVRTVDGRAAAMLGYTRDELNSGAIDWRTSVKDEDIPAIEAALAAHLADNSRSFEAEYRMRHRAGHWIWVQSRGRVVERSADGTPMRMLGTRMDISARKLAEAEIAHLAFYDGLTNLPNRRLLLDRLHHAIAKAARGGNHGAVLFVDLDNFKSLNDTMGHDMGDRLLEMVAFRLTEVTRETDTVARLGGDEFVILLEDLGDDQQQAMGNAAAVAGKVLDSLSRCYTLEAHELRSTPSIGVVLFGAEHHTINDLLRQADMAMYEAKAAGRATFRFFDPHMQVALDASATLEADLRFALQRDELRLYYQPVVDHSGSITGVEALLRWQHPQRGLIPPGDFIPQAEKSGLIVELGEWVLDAACCQLAQWAGNSDNAHLGMAVNVSARQFRQPVFVDQVLAVLERTGADPRLLKLELTESMLLTDMDDVIAKMTTLKAHGVGFALDDFGTGYSSLSYLKLLPIDQLKIDRSFVHDMLHTRHASSIVRAIITLAYSMDLAVVAEGVETSEQWKALEAFGCNAFQGFLFGRATPVTELELAVLPDGVMDCTPSSRQRAAMLDMSI</sequence>
<keyword evidence="1" id="KW-1133">Transmembrane helix</keyword>
<dbReference type="CDD" id="cd00130">
    <property type="entry name" value="PAS"/>
    <property type="match status" value="1"/>
</dbReference>
<dbReference type="InterPro" id="IPR000700">
    <property type="entry name" value="PAS-assoc_C"/>
</dbReference>
<comment type="caution">
    <text evidence="5">The sequence shown here is derived from an EMBL/GenBank/DDBJ whole genome shotgun (WGS) entry which is preliminary data.</text>
</comment>
<proteinExistence type="predicted"/>
<dbReference type="InterPro" id="IPR001610">
    <property type="entry name" value="PAC"/>
</dbReference>
<dbReference type="InterPro" id="IPR000160">
    <property type="entry name" value="GGDEF_dom"/>
</dbReference>
<dbReference type="InterPro" id="IPR013655">
    <property type="entry name" value="PAS_fold_3"/>
</dbReference>
<evidence type="ECO:0000259" key="2">
    <source>
        <dbReference type="PROSITE" id="PS50113"/>
    </source>
</evidence>
<evidence type="ECO:0000259" key="4">
    <source>
        <dbReference type="PROSITE" id="PS50887"/>
    </source>
</evidence>
<feature type="domain" description="EAL" evidence="3">
    <location>
        <begin position="639"/>
        <end position="893"/>
    </location>
</feature>
<dbReference type="NCBIfam" id="TIGR00229">
    <property type="entry name" value="sensory_box"/>
    <property type="match status" value="1"/>
</dbReference>
<dbReference type="InterPro" id="IPR001633">
    <property type="entry name" value="EAL_dom"/>
</dbReference>
<protein>
    <submittedName>
        <fullName evidence="5">EAL domain-containing protein</fullName>
    </submittedName>
</protein>
<keyword evidence="1" id="KW-0812">Transmembrane</keyword>
<dbReference type="Proteomes" id="UP000479335">
    <property type="component" value="Unassembled WGS sequence"/>
</dbReference>
<dbReference type="Pfam" id="PF08447">
    <property type="entry name" value="PAS_3"/>
    <property type="match status" value="1"/>
</dbReference>
<dbReference type="Gene3D" id="3.20.20.450">
    <property type="entry name" value="EAL domain"/>
    <property type="match status" value="1"/>
</dbReference>
<dbReference type="SUPFAM" id="SSF55073">
    <property type="entry name" value="Nucleotide cyclase"/>
    <property type="match status" value="1"/>
</dbReference>
<gene>
    <name evidence="5" type="ORF">GTP46_19940</name>
</gene>
<dbReference type="Pfam" id="PF00563">
    <property type="entry name" value="EAL"/>
    <property type="match status" value="1"/>
</dbReference>
<dbReference type="Gene3D" id="3.30.450.20">
    <property type="entry name" value="PAS domain"/>
    <property type="match status" value="2"/>
</dbReference>
<reference evidence="5 6" key="1">
    <citation type="submission" date="2019-12" db="EMBL/GenBank/DDBJ databases">
        <title>Novel species isolated from a subtropical stream in China.</title>
        <authorList>
            <person name="Lu H."/>
        </authorList>
    </citation>
    <scope>NUCLEOTIDE SEQUENCE [LARGE SCALE GENOMIC DNA]</scope>
    <source>
        <strain evidence="5 6">FT135W</strain>
    </source>
</reference>
<dbReference type="SUPFAM" id="SSF55785">
    <property type="entry name" value="PYP-like sensor domain (PAS domain)"/>
    <property type="match status" value="1"/>
</dbReference>
<dbReference type="Pfam" id="PF00990">
    <property type="entry name" value="GGDEF"/>
    <property type="match status" value="1"/>
</dbReference>
<keyword evidence="6" id="KW-1185">Reference proteome</keyword>
<dbReference type="AlphaFoldDB" id="A0A6L8KBX3"/>
<dbReference type="PROSITE" id="PS50887">
    <property type="entry name" value="GGDEF"/>
    <property type="match status" value="1"/>
</dbReference>
<dbReference type="InterPro" id="IPR052155">
    <property type="entry name" value="Biofilm_reg_signaling"/>
</dbReference>
<dbReference type="PANTHER" id="PTHR44757:SF2">
    <property type="entry name" value="BIOFILM ARCHITECTURE MAINTENANCE PROTEIN MBAA"/>
    <property type="match status" value="1"/>
</dbReference>
<dbReference type="InterPro" id="IPR029787">
    <property type="entry name" value="Nucleotide_cyclase"/>
</dbReference>
<dbReference type="InterPro" id="IPR043128">
    <property type="entry name" value="Rev_trsase/Diguanyl_cyclase"/>
</dbReference>
<dbReference type="SMART" id="SM00086">
    <property type="entry name" value="PAC"/>
    <property type="match status" value="1"/>
</dbReference>
<dbReference type="InterPro" id="IPR035919">
    <property type="entry name" value="EAL_sf"/>
</dbReference>
<evidence type="ECO:0000256" key="1">
    <source>
        <dbReference type="SAM" id="Phobius"/>
    </source>
</evidence>
<organism evidence="5 6">
    <name type="scientific">Duganella flavida</name>
    <dbReference type="NCBI Taxonomy" id="2692175"/>
    <lineage>
        <taxon>Bacteria</taxon>
        <taxon>Pseudomonadati</taxon>
        <taxon>Pseudomonadota</taxon>
        <taxon>Betaproteobacteria</taxon>
        <taxon>Burkholderiales</taxon>
        <taxon>Oxalobacteraceae</taxon>
        <taxon>Telluria group</taxon>
        <taxon>Duganella</taxon>
    </lineage>
</organism>
<feature type="domain" description="GGDEF" evidence="4">
    <location>
        <begin position="492"/>
        <end position="630"/>
    </location>
</feature>
<dbReference type="NCBIfam" id="TIGR00254">
    <property type="entry name" value="GGDEF"/>
    <property type="match status" value="1"/>
</dbReference>
<dbReference type="EMBL" id="WWCN01000013">
    <property type="protein sequence ID" value="MYM24906.1"/>
    <property type="molecule type" value="Genomic_DNA"/>
</dbReference>
<dbReference type="SMART" id="SM00267">
    <property type="entry name" value="GGDEF"/>
    <property type="match status" value="1"/>
</dbReference>
<evidence type="ECO:0000313" key="6">
    <source>
        <dbReference type="Proteomes" id="UP000479335"/>
    </source>
</evidence>
<dbReference type="RefSeq" id="WP_161008368.1">
    <property type="nucleotide sequence ID" value="NZ_WWCN01000013.1"/>
</dbReference>
<feature type="transmembrane region" description="Helical" evidence="1">
    <location>
        <begin position="12"/>
        <end position="32"/>
    </location>
</feature>
<dbReference type="CDD" id="cd01949">
    <property type="entry name" value="GGDEF"/>
    <property type="match status" value="1"/>
</dbReference>
<accession>A0A6L8KBX3</accession>